<sequence length="187" mass="21235">MASYVSHVGVVAYTLFYSVHIHVTYGLPRRIYPCSTQSATLGTHTFKYHDSNSEYAHVHIHYHGSNSEYTHVHIHVTYGLPRRIYPCSTQSATLGTHTFKYHGSNSEYAHVHIHVTYGLPRRIYPCSTQSATLGTHTFKYHDSNSEYAHVHIHLSTMTPICATLATHTFKYHDSNSEYAHVLDSVPC</sequence>
<evidence type="ECO:0000313" key="2">
    <source>
        <dbReference type="Proteomes" id="UP000828390"/>
    </source>
</evidence>
<evidence type="ECO:0000313" key="1">
    <source>
        <dbReference type="EMBL" id="KAH3718772.1"/>
    </source>
</evidence>
<gene>
    <name evidence="1" type="ORF">DPMN_061579</name>
</gene>
<reference evidence="1" key="2">
    <citation type="submission" date="2020-11" db="EMBL/GenBank/DDBJ databases">
        <authorList>
            <person name="McCartney M.A."/>
            <person name="Auch B."/>
            <person name="Kono T."/>
            <person name="Mallez S."/>
            <person name="Becker A."/>
            <person name="Gohl D.M."/>
            <person name="Silverstein K.A.T."/>
            <person name="Koren S."/>
            <person name="Bechman K.B."/>
            <person name="Herman A."/>
            <person name="Abrahante J.E."/>
            <person name="Garbe J."/>
        </authorList>
    </citation>
    <scope>NUCLEOTIDE SEQUENCE</scope>
    <source>
        <strain evidence="1">Duluth1</strain>
        <tissue evidence="1">Whole animal</tissue>
    </source>
</reference>
<dbReference type="Proteomes" id="UP000828390">
    <property type="component" value="Unassembled WGS sequence"/>
</dbReference>
<proteinExistence type="predicted"/>
<name>A0A9D4HHA7_DREPO</name>
<dbReference type="AlphaFoldDB" id="A0A9D4HHA7"/>
<accession>A0A9D4HHA7</accession>
<reference evidence="1" key="1">
    <citation type="journal article" date="2019" name="bioRxiv">
        <title>The Genome of the Zebra Mussel, Dreissena polymorpha: A Resource for Invasive Species Research.</title>
        <authorList>
            <person name="McCartney M.A."/>
            <person name="Auch B."/>
            <person name="Kono T."/>
            <person name="Mallez S."/>
            <person name="Zhang Y."/>
            <person name="Obille A."/>
            <person name="Becker A."/>
            <person name="Abrahante J.E."/>
            <person name="Garbe J."/>
            <person name="Badalamenti J.P."/>
            <person name="Herman A."/>
            <person name="Mangelson H."/>
            <person name="Liachko I."/>
            <person name="Sullivan S."/>
            <person name="Sone E.D."/>
            <person name="Koren S."/>
            <person name="Silverstein K.A.T."/>
            <person name="Beckman K.B."/>
            <person name="Gohl D.M."/>
        </authorList>
    </citation>
    <scope>NUCLEOTIDE SEQUENCE</scope>
    <source>
        <strain evidence="1">Duluth1</strain>
        <tissue evidence="1">Whole animal</tissue>
    </source>
</reference>
<comment type="caution">
    <text evidence="1">The sequence shown here is derived from an EMBL/GenBank/DDBJ whole genome shotgun (WGS) entry which is preliminary data.</text>
</comment>
<dbReference type="EMBL" id="JAIWYP010000013">
    <property type="protein sequence ID" value="KAH3718772.1"/>
    <property type="molecule type" value="Genomic_DNA"/>
</dbReference>
<keyword evidence="2" id="KW-1185">Reference proteome</keyword>
<protein>
    <submittedName>
        <fullName evidence="1">Uncharacterized protein</fullName>
    </submittedName>
</protein>
<organism evidence="1 2">
    <name type="scientific">Dreissena polymorpha</name>
    <name type="common">Zebra mussel</name>
    <name type="synonym">Mytilus polymorpha</name>
    <dbReference type="NCBI Taxonomy" id="45954"/>
    <lineage>
        <taxon>Eukaryota</taxon>
        <taxon>Metazoa</taxon>
        <taxon>Spiralia</taxon>
        <taxon>Lophotrochozoa</taxon>
        <taxon>Mollusca</taxon>
        <taxon>Bivalvia</taxon>
        <taxon>Autobranchia</taxon>
        <taxon>Heteroconchia</taxon>
        <taxon>Euheterodonta</taxon>
        <taxon>Imparidentia</taxon>
        <taxon>Neoheterodontei</taxon>
        <taxon>Myida</taxon>
        <taxon>Dreissenoidea</taxon>
        <taxon>Dreissenidae</taxon>
        <taxon>Dreissena</taxon>
    </lineage>
</organism>